<evidence type="ECO:0000256" key="1">
    <source>
        <dbReference type="ARBA" id="ARBA00038414"/>
    </source>
</evidence>
<dbReference type="Proteomes" id="UP000072763">
    <property type="component" value="Unassembled WGS sequence"/>
</dbReference>
<sequence>MHIRVVNPNTTASMTAAIGRAAAAVAGPDTVVEAVTPTTGPVSIESHYEEALAVPGLLEQIALGEQQGVDAYVVACFGDPGLDAARELAAGPVIGIAEAGFHAAAMLGRRFGVVTTLARTTGRAWELAERYGFASLVTEIRACEVPVLQLDDPTSGARELVVEECRAVIAGGADAVVLGCAGMAEFCAEVSREIGAPVVDGVAAATVLAESLVRLGLRTGKAGEYAPPPPKPVTGLLSGFTVPAAGSPVRASAPVLLAEVSA</sequence>
<comment type="caution">
    <text evidence="6">The sequence shown here is derived from an EMBL/GenBank/DDBJ whole genome shotgun (WGS) entry which is preliminary data.</text>
</comment>
<gene>
    <name evidence="6" type="ORF">NS359_00120</name>
</gene>
<evidence type="ECO:0000256" key="5">
    <source>
        <dbReference type="ARBA" id="ARBA00093199"/>
    </source>
</evidence>
<dbReference type="PATRIC" id="fig|465820.4.peg.27"/>
<dbReference type="EC" id="5.1.99.5" evidence="3"/>
<dbReference type="InterPro" id="IPR053714">
    <property type="entry name" value="Iso_Racemase_Enz_sf"/>
</dbReference>
<dbReference type="EMBL" id="LDRC01000001">
    <property type="protein sequence ID" value="KTR54409.1"/>
    <property type="molecule type" value="Genomic_DNA"/>
</dbReference>
<dbReference type="AlphaFoldDB" id="A0A147DUU1"/>
<organism evidence="6 7">
    <name type="scientific">Curtobacterium oceanosedimentum</name>
    <dbReference type="NCBI Taxonomy" id="465820"/>
    <lineage>
        <taxon>Bacteria</taxon>
        <taxon>Bacillati</taxon>
        <taxon>Actinomycetota</taxon>
        <taxon>Actinomycetes</taxon>
        <taxon>Micrococcales</taxon>
        <taxon>Microbacteriaceae</taxon>
        <taxon>Curtobacterium</taxon>
    </lineage>
</organism>
<evidence type="ECO:0000313" key="7">
    <source>
        <dbReference type="Proteomes" id="UP000072763"/>
    </source>
</evidence>
<dbReference type="PANTHER" id="PTHR28047">
    <property type="entry name" value="PROTEIN DCG1"/>
    <property type="match status" value="1"/>
</dbReference>
<evidence type="ECO:0000313" key="6">
    <source>
        <dbReference type="EMBL" id="KTR54409.1"/>
    </source>
</evidence>
<evidence type="ECO:0000256" key="4">
    <source>
        <dbReference type="ARBA" id="ARBA00067972"/>
    </source>
</evidence>
<proteinExistence type="inferred from homology"/>
<protein>
    <recommendedName>
        <fullName evidence="4">Hydantoin racemase</fullName>
        <ecNumber evidence="3">5.1.99.5</ecNumber>
    </recommendedName>
</protein>
<dbReference type="FunFam" id="3.40.50.12500:FF:000001">
    <property type="entry name" value="Putative hydantoin racemase"/>
    <property type="match status" value="1"/>
</dbReference>
<comment type="similarity">
    <text evidence="1">Belongs to the HyuE racemase family.</text>
</comment>
<evidence type="ECO:0000256" key="3">
    <source>
        <dbReference type="ARBA" id="ARBA00066406"/>
    </source>
</evidence>
<dbReference type="OrthoDB" id="9791723at2"/>
<comment type="catalytic activity">
    <reaction evidence="2">
        <text>a D-5-monosubstituted hydantoin = a L-5-monosubstituted hydantoin</text>
        <dbReference type="Rhea" id="RHEA:46624"/>
        <dbReference type="ChEBI" id="CHEBI:86339"/>
        <dbReference type="ChEBI" id="CHEBI:86340"/>
        <dbReference type="EC" id="5.1.99.5"/>
    </reaction>
</comment>
<dbReference type="STRING" id="465820.NS263_09750"/>
<dbReference type="Gene3D" id="3.40.50.12500">
    <property type="match status" value="1"/>
</dbReference>
<dbReference type="InterPro" id="IPR015942">
    <property type="entry name" value="Asp/Glu/hydantoin_racemase"/>
</dbReference>
<dbReference type="GO" id="GO:0036348">
    <property type="term" value="F:hydantoin racemase activity"/>
    <property type="evidence" value="ECO:0007669"/>
    <property type="project" value="UniProtKB-EC"/>
</dbReference>
<name>A0A147DUU1_9MICO</name>
<dbReference type="InterPro" id="IPR052186">
    <property type="entry name" value="Hydantoin_racemase-like"/>
</dbReference>
<accession>A0A147DUU1</accession>
<evidence type="ECO:0000256" key="2">
    <source>
        <dbReference type="ARBA" id="ARBA00051635"/>
    </source>
</evidence>
<reference evidence="6 7" key="1">
    <citation type="journal article" date="2016" name="Front. Microbiol.">
        <title>Genomic Resource of Rice Seed Associated Bacteria.</title>
        <authorList>
            <person name="Midha S."/>
            <person name="Bansal K."/>
            <person name="Sharma S."/>
            <person name="Kumar N."/>
            <person name="Patil P.P."/>
            <person name="Chaudhry V."/>
            <person name="Patil P.B."/>
        </authorList>
    </citation>
    <scope>NUCLEOTIDE SEQUENCE [LARGE SCALE GENOMIC DNA]</scope>
    <source>
        <strain evidence="6 7">NS359</strain>
    </source>
</reference>
<dbReference type="RefSeq" id="WP_058748497.1">
    <property type="nucleotide sequence ID" value="NZ_LDRC01000001.1"/>
</dbReference>
<dbReference type="Pfam" id="PF01177">
    <property type="entry name" value="Asp_Glu_race"/>
    <property type="match status" value="1"/>
</dbReference>
<dbReference type="PANTHER" id="PTHR28047:SF5">
    <property type="entry name" value="PROTEIN DCG1"/>
    <property type="match status" value="1"/>
</dbReference>
<dbReference type="GO" id="GO:0047661">
    <property type="term" value="F:amino-acid racemase activity"/>
    <property type="evidence" value="ECO:0007669"/>
    <property type="project" value="InterPro"/>
</dbReference>
<comment type="catalytic activity">
    <reaction evidence="5">
        <text>D-5-benzylhydantoin = L-5-benzylhydantoin</text>
        <dbReference type="Rhea" id="RHEA:83991"/>
        <dbReference type="ChEBI" id="CHEBI:176864"/>
        <dbReference type="ChEBI" id="CHEBI:233540"/>
    </reaction>
</comment>